<feature type="zinc finger region" description="SGF11-type" evidence="10">
    <location>
        <begin position="88"/>
        <end position="109"/>
    </location>
</feature>
<reference evidence="13 14" key="1">
    <citation type="journal article" date="2024" name="bioRxiv">
        <title>A reference genome for Trichogramma kaykai: A tiny desert-dwelling parasitoid wasp with competing sex-ratio distorters.</title>
        <authorList>
            <person name="Culotta J."/>
            <person name="Lindsey A.R."/>
        </authorList>
    </citation>
    <scope>NUCLEOTIDE SEQUENCE [LARGE SCALE GENOMIC DNA]</scope>
    <source>
        <strain evidence="13 14">KSX58</strain>
    </source>
</reference>
<dbReference type="PANTHER" id="PTHR46367">
    <property type="entry name" value="ATAXIN-7-LIKE PROTEIN 3"/>
    <property type="match status" value="1"/>
</dbReference>
<keyword evidence="5 10" id="KW-0156">Chromatin regulator</keyword>
<dbReference type="Gene3D" id="6.10.140.1270">
    <property type="match status" value="1"/>
</dbReference>
<keyword evidence="14" id="KW-1185">Reference proteome</keyword>
<keyword evidence="3 10" id="KW-0863">Zinc-finger</keyword>
<evidence type="ECO:0000256" key="11">
    <source>
        <dbReference type="SAM" id="MobiDB-lite"/>
    </source>
</evidence>
<comment type="caution">
    <text evidence="13">The sequence shown here is derived from an EMBL/GenBank/DDBJ whole genome shotgun (WGS) entry which is preliminary data.</text>
</comment>
<feature type="domain" description="SCA7" evidence="12">
    <location>
        <begin position="220"/>
        <end position="287"/>
    </location>
</feature>
<accession>A0ABD2W1K7</accession>
<dbReference type="EMBL" id="JBJJXI010000143">
    <property type="protein sequence ID" value="KAL3386822.1"/>
    <property type="molecule type" value="Genomic_DNA"/>
</dbReference>
<dbReference type="InterPro" id="IPR051078">
    <property type="entry name" value="SGF11"/>
</dbReference>
<evidence type="ECO:0000256" key="2">
    <source>
        <dbReference type="ARBA" id="ARBA00022723"/>
    </source>
</evidence>
<evidence type="ECO:0000256" key="5">
    <source>
        <dbReference type="ARBA" id="ARBA00022853"/>
    </source>
</evidence>
<comment type="function">
    <text evidence="10">Component of the transcription regulatory histone acetylation (HAT) complex SAGA, a multiprotein complex that activates transcription by remodeling chromatin and mediating histone acetylation and deubiquitination. Within the SAGA complex, participates in a subcomplex that specifically deubiquitinates histone H2B. The SAGA complex is recruited to specific gene promoters by activators, where it is required for transcription.</text>
</comment>
<dbReference type="GO" id="GO:0003713">
    <property type="term" value="F:transcription coactivator activity"/>
    <property type="evidence" value="ECO:0007669"/>
    <property type="project" value="UniProtKB-UniRule"/>
</dbReference>
<keyword evidence="4 10" id="KW-0862">Zinc</keyword>
<feature type="compositionally biased region" description="Basic and acidic residues" evidence="11">
    <location>
        <begin position="252"/>
        <end position="265"/>
    </location>
</feature>
<evidence type="ECO:0000256" key="7">
    <source>
        <dbReference type="ARBA" id="ARBA00023159"/>
    </source>
</evidence>
<comment type="similarity">
    <text evidence="10">Belongs to the SGF11 family.</text>
</comment>
<evidence type="ECO:0000259" key="12">
    <source>
        <dbReference type="PROSITE" id="PS51505"/>
    </source>
</evidence>
<keyword evidence="8 10" id="KW-0804">Transcription</keyword>
<keyword evidence="9 10" id="KW-0539">Nucleus</keyword>
<feature type="compositionally biased region" description="Basic residues" evidence="11">
    <location>
        <begin position="327"/>
        <end position="337"/>
    </location>
</feature>
<keyword evidence="6 10" id="KW-0805">Transcription regulation</keyword>
<dbReference type="FunFam" id="3.30.160.60:FF:000118">
    <property type="entry name" value="Ataxin-7-like protein 3"/>
    <property type="match status" value="1"/>
</dbReference>
<comment type="domain">
    <text evidence="10">The long N-terminal helix forms part of the 'assembly lobe' of the SAGA deubiquitination module.</text>
</comment>
<evidence type="ECO:0000256" key="10">
    <source>
        <dbReference type="HAMAP-Rule" id="MF_03047"/>
    </source>
</evidence>
<feature type="compositionally biased region" description="Basic and acidic residues" evidence="11">
    <location>
        <begin position="281"/>
        <end position="309"/>
    </location>
</feature>
<evidence type="ECO:0000256" key="1">
    <source>
        <dbReference type="ARBA" id="ARBA00004123"/>
    </source>
</evidence>
<evidence type="ECO:0000256" key="6">
    <source>
        <dbReference type="ARBA" id="ARBA00023015"/>
    </source>
</evidence>
<dbReference type="GO" id="GO:0006325">
    <property type="term" value="P:chromatin organization"/>
    <property type="evidence" value="ECO:0007669"/>
    <property type="project" value="UniProtKB-KW"/>
</dbReference>
<dbReference type="Proteomes" id="UP001627154">
    <property type="component" value="Unassembled WGS sequence"/>
</dbReference>
<dbReference type="GO" id="GO:0071819">
    <property type="term" value="C:DUBm complex"/>
    <property type="evidence" value="ECO:0007669"/>
    <property type="project" value="UniProtKB-UniRule"/>
</dbReference>
<feature type="compositionally biased region" description="Basic residues" evidence="11">
    <location>
        <begin position="154"/>
        <end position="171"/>
    </location>
</feature>
<dbReference type="PANTHER" id="PTHR46367:SF1">
    <property type="entry name" value="ATAXIN-7-LIKE PROTEIN 3"/>
    <property type="match status" value="1"/>
</dbReference>
<comment type="subunit">
    <text evidence="10">Component of some SAGA transcription coactivator-HAT complexes. Within the SAGA complex, participates to a subcomplex of SAGA called the DUB module (deubiquitination module).</text>
</comment>
<evidence type="ECO:0000313" key="13">
    <source>
        <dbReference type="EMBL" id="KAL3386822.1"/>
    </source>
</evidence>
<feature type="compositionally biased region" description="Low complexity" evidence="11">
    <location>
        <begin position="200"/>
        <end position="209"/>
    </location>
</feature>
<dbReference type="InterPro" id="IPR013243">
    <property type="entry name" value="SCA7_dom"/>
</dbReference>
<feature type="region of interest" description="Disordered" evidence="11">
    <location>
        <begin position="130"/>
        <end position="221"/>
    </location>
</feature>
<feature type="compositionally biased region" description="Low complexity" evidence="11">
    <location>
        <begin position="313"/>
        <end position="326"/>
    </location>
</feature>
<dbReference type="GO" id="GO:0008270">
    <property type="term" value="F:zinc ion binding"/>
    <property type="evidence" value="ECO:0007669"/>
    <property type="project" value="UniProtKB-UniRule"/>
</dbReference>
<dbReference type="HAMAP" id="MF_03047">
    <property type="entry name" value="Sgf11"/>
    <property type="match status" value="1"/>
</dbReference>
<keyword evidence="2 10" id="KW-0479">Metal-binding</keyword>
<dbReference type="Gene3D" id="3.30.160.60">
    <property type="entry name" value="Classic Zinc Finger"/>
    <property type="match status" value="1"/>
</dbReference>
<dbReference type="GO" id="GO:0000124">
    <property type="term" value="C:SAGA complex"/>
    <property type="evidence" value="ECO:0007669"/>
    <property type="project" value="UniProtKB-UniRule"/>
</dbReference>
<feature type="region of interest" description="Disordered" evidence="11">
    <location>
        <begin position="251"/>
        <end position="346"/>
    </location>
</feature>
<comment type="subcellular location">
    <subcellularLocation>
        <location evidence="1 10">Nucleus</location>
    </subcellularLocation>
</comment>
<keyword evidence="7 10" id="KW-0010">Activator</keyword>
<evidence type="ECO:0000256" key="3">
    <source>
        <dbReference type="ARBA" id="ARBA00022771"/>
    </source>
</evidence>
<evidence type="ECO:0000313" key="14">
    <source>
        <dbReference type="Proteomes" id="UP001627154"/>
    </source>
</evidence>
<dbReference type="Pfam" id="PF08209">
    <property type="entry name" value="Sgf11"/>
    <property type="match status" value="1"/>
</dbReference>
<sequence>MENLGQLNDEPYLDKLIDLKSLDSVACENFEDLMAEVTMGFVFDMHRQHKSGQTECEEGIADEGPYTVVDVPGLDVFGQPLTRKSPDCSCPNCDRTVSASRFATHLEKCMGMGRNSSRIASRRIANSSKDLSTYQGLASDDEDDADWNANTEKRNKRRKERNGVKKVKKTSRVSTPTLKNGGGGGGGGSGVGGGGGGGSSTVTKSGSSSRENSPTTFEAMSIEDKRNLLSQICGVVSEHTKKLCTRTMRCPQHSEDQRREMRASVEAKYSNGGGSGSSKDSGMHVDIDGFEEADSRHIRESLTRWEQEGSNHSSPADSASTTSSSSRKTKKGKHKQQRVSPTGMHE</sequence>
<dbReference type="InterPro" id="IPR013246">
    <property type="entry name" value="SAGA_su_Sgf11"/>
</dbReference>
<evidence type="ECO:0000256" key="8">
    <source>
        <dbReference type="ARBA" id="ARBA00023163"/>
    </source>
</evidence>
<organism evidence="13 14">
    <name type="scientific">Trichogramma kaykai</name>
    <dbReference type="NCBI Taxonomy" id="54128"/>
    <lineage>
        <taxon>Eukaryota</taxon>
        <taxon>Metazoa</taxon>
        <taxon>Ecdysozoa</taxon>
        <taxon>Arthropoda</taxon>
        <taxon>Hexapoda</taxon>
        <taxon>Insecta</taxon>
        <taxon>Pterygota</taxon>
        <taxon>Neoptera</taxon>
        <taxon>Endopterygota</taxon>
        <taxon>Hymenoptera</taxon>
        <taxon>Apocrita</taxon>
        <taxon>Proctotrupomorpha</taxon>
        <taxon>Chalcidoidea</taxon>
        <taxon>Trichogrammatidae</taxon>
        <taxon>Trichogramma</taxon>
    </lineage>
</organism>
<dbReference type="PROSITE" id="PS51505">
    <property type="entry name" value="SCA7"/>
    <property type="match status" value="1"/>
</dbReference>
<dbReference type="AlphaFoldDB" id="A0ABD2W1K7"/>
<proteinExistence type="inferred from homology"/>
<evidence type="ECO:0000256" key="9">
    <source>
        <dbReference type="ARBA" id="ARBA00023242"/>
    </source>
</evidence>
<protein>
    <recommendedName>
        <fullName evidence="10">SAGA-associated factor 11 homolog</fullName>
    </recommendedName>
</protein>
<evidence type="ECO:0000256" key="4">
    <source>
        <dbReference type="ARBA" id="ARBA00022833"/>
    </source>
</evidence>
<name>A0ABD2W1K7_9HYME</name>
<comment type="domain">
    <text evidence="10">The C-terminal SGF11-type zinc-finger domain forms part of the 'catalytic lobe' of the SAGA deubiquitination module.</text>
</comment>
<gene>
    <name evidence="10" type="primary">Sgf11</name>
    <name evidence="13" type="ORF">TKK_017749</name>
</gene>
<feature type="compositionally biased region" description="Gly residues" evidence="11">
    <location>
        <begin position="180"/>
        <end position="199"/>
    </location>
</feature>